<evidence type="ECO:0000313" key="2">
    <source>
        <dbReference type="Proteomes" id="UP000014962"/>
    </source>
</evidence>
<keyword evidence="2" id="KW-1185">Reference proteome</keyword>
<name>S7VTJ0_9FLAO</name>
<dbReference type="Proteomes" id="UP000014962">
    <property type="component" value="Unassembled WGS sequence"/>
</dbReference>
<proteinExistence type="predicted"/>
<evidence type="ECO:0000313" key="1">
    <source>
        <dbReference type="EMBL" id="EPR73386.1"/>
    </source>
</evidence>
<comment type="caution">
    <text evidence="1">The sequence shown here is derived from an EMBL/GenBank/DDBJ whole genome shotgun (WGS) entry which is preliminary data.</text>
</comment>
<sequence length="57" mass="6658">MITRFDDDLLGEAIQATIVLSHVIDEDDIKKEFLKNALNIYPPIKSRNGLFLKKRYH</sequence>
<reference evidence="1 2" key="1">
    <citation type="journal article" date="2013" name="Genome Announc.">
        <title>Draft Genome Sequence of Winogradskyella psychrotolerans RS-3T, Isolated from the Marine Transect of Kongsfjorden, Ny-Alesund, Svalbard, Arctic Ocean.</title>
        <authorList>
            <person name="Kumar Pinnaka A."/>
            <person name="Ara S."/>
            <person name="Singh A."/>
            <person name="Shivaji S."/>
        </authorList>
    </citation>
    <scope>NUCLEOTIDE SEQUENCE [LARGE SCALE GENOMIC DNA]</scope>
    <source>
        <strain evidence="1 2">RS-3</strain>
    </source>
</reference>
<dbReference type="AlphaFoldDB" id="S7VTJ0"/>
<protein>
    <submittedName>
        <fullName evidence="1">Uncharacterized protein</fullName>
    </submittedName>
</protein>
<organism evidence="1 2">
    <name type="scientific">Winogradskyella psychrotolerans RS-3</name>
    <dbReference type="NCBI Taxonomy" id="641526"/>
    <lineage>
        <taxon>Bacteria</taxon>
        <taxon>Pseudomonadati</taxon>
        <taxon>Bacteroidota</taxon>
        <taxon>Flavobacteriia</taxon>
        <taxon>Flavobacteriales</taxon>
        <taxon>Flavobacteriaceae</taxon>
        <taxon>Winogradskyella</taxon>
    </lineage>
</organism>
<dbReference type="STRING" id="641526.ADIWIN_1416"/>
<accession>S7VTJ0</accession>
<dbReference type="EMBL" id="ATMR01000091">
    <property type="protein sequence ID" value="EPR73386.1"/>
    <property type="molecule type" value="Genomic_DNA"/>
</dbReference>
<gene>
    <name evidence="1" type="ORF">ADIWIN_1416</name>
</gene>